<feature type="region of interest" description="Disordered" evidence="1">
    <location>
        <begin position="1"/>
        <end position="27"/>
    </location>
</feature>
<comment type="caution">
    <text evidence="3">The sequence shown here is derived from an EMBL/GenBank/DDBJ whole genome shotgun (WGS) entry which is preliminary data.</text>
</comment>
<name>A0ABD0ZFC9_CARAN</name>
<proteinExistence type="predicted"/>
<keyword evidence="4" id="KW-1185">Reference proteome</keyword>
<evidence type="ECO:0000259" key="2">
    <source>
        <dbReference type="Pfam" id="PF14244"/>
    </source>
</evidence>
<dbReference type="PANTHER" id="PTHR37610:SF97">
    <property type="entry name" value="RETROTRANSPOSON GAG DOMAIN-CONTAINING PROTEIN"/>
    <property type="match status" value="1"/>
</dbReference>
<organism evidence="3 4">
    <name type="scientific">Cardamine amara subsp. amara</name>
    <dbReference type="NCBI Taxonomy" id="228776"/>
    <lineage>
        <taxon>Eukaryota</taxon>
        <taxon>Viridiplantae</taxon>
        <taxon>Streptophyta</taxon>
        <taxon>Embryophyta</taxon>
        <taxon>Tracheophyta</taxon>
        <taxon>Spermatophyta</taxon>
        <taxon>Magnoliopsida</taxon>
        <taxon>eudicotyledons</taxon>
        <taxon>Gunneridae</taxon>
        <taxon>Pentapetalae</taxon>
        <taxon>rosids</taxon>
        <taxon>malvids</taxon>
        <taxon>Brassicales</taxon>
        <taxon>Brassicaceae</taxon>
        <taxon>Cardamineae</taxon>
        <taxon>Cardamine</taxon>
    </lineage>
</organism>
<gene>
    <name evidence="3" type="ORF">V5N11_004149</name>
</gene>
<dbReference type="Proteomes" id="UP001558713">
    <property type="component" value="Unassembled WGS sequence"/>
</dbReference>
<evidence type="ECO:0000313" key="3">
    <source>
        <dbReference type="EMBL" id="KAL1193178.1"/>
    </source>
</evidence>
<dbReference type="AlphaFoldDB" id="A0ABD0ZFC9"/>
<dbReference type="PANTHER" id="PTHR37610">
    <property type="entry name" value="CCHC-TYPE DOMAIN-CONTAINING PROTEIN"/>
    <property type="match status" value="1"/>
</dbReference>
<dbReference type="EMBL" id="JBANAX010000795">
    <property type="protein sequence ID" value="KAL1193178.1"/>
    <property type="molecule type" value="Genomic_DNA"/>
</dbReference>
<sequence>MAIDDDAAKNGSKVLTKPSPYNLSSSDNPGAMISPIMLTEDNYVEWAKEMQNALQAKRKTCFINGFLVKPSSTDPDFENWQTDNSMIVGWIRASIEPKVKSTVTVIDEAYQSWNELKQRFSV</sequence>
<feature type="domain" description="Retrotransposon Copia-like N-terminal" evidence="2">
    <location>
        <begin position="25"/>
        <end position="71"/>
    </location>
</feature>
<evidence type="ECO:0000256" key="1">
    <source>
        <dbReference type="SAM" id="MobiDB-lite"/>
    </source>
</evidence>
<reference evidence="3 4" key="1">
    <citation type="submission" date="2024-04" db="EMBL/GenBank/DDBJ databases">
        <title>Genome assembly C_amara_ONT_v2.</title>
        <authorList>
            <person name="Yant L."/>
            <person name="Moore C."/>
            <person name="Slenker M."/>
        </authorList>
    </citation>
    <scope>NUCLEOTIDE SEQUENCE [LARGE SCALE GENOMIC DNA]</scope>
    <source>
        <tissue evidence="3">Leaf</tissue>
    </source>
</reference>
<dbReference type="Pfam" id="PF14244">
    <property type="entry name" value="Retrotran_gag_3"/>
    <property type="match status" value="1"/>
</dbReference>
<accession>A0ABD0ZFC9</accession>
<dbReference type="InterPro" id="IPR029472">
    <property type="entry name" value="Copia-like_N"/>
</dbReference>
<evidence type="ECO:0000313" key="4">
    <source>
        <dbReference type="Proteomes" id="UP001558713"/>
    </source>
</evidence>
<protein>
    <recommendedName>
        <fullName evidence="2">Retrotransposon Copia-like N-terminal domain-containing protein</fullName>
    </recommendedName>
</protein>